<name>A0A0P0WUI5_ORYSJ</name>
<protein>
    <submittedName>
        <fullName evidence="1">Os06g0238402 protein</fullName>
    </submittedName>
</protein>
<dbReference type="Proteomes" id="UP000059680">
    <property type="component" value="Chromosome 6"/>
</dbReference>
<evidence type="ECO:0000313" key="2">
    <source>
        <dbReference type="Proteomes" id="UP000059680"/>
    </source>
</evidence>
<proteinExistence type="predicted"/>
<dbReference type="EMBL" id="AP014962">
    <property type="protein sequence ID" value="BAS96976.1"/>
    <property type="molecule type" value="Genomic_DNA"/>
</dbReference>
<accession>A0A0P0WUI5</accession>
<dbReference type="PaxDb" id="39947-A0A0P0WUI5"/>
<sequence>MMVGRVIMEEVCQMLNRICGDISCRTLELRNMFHLPSTKEDKLRHDTLHHSSRAWEPPLDLDGARHGSKVVKNVLLLPGYPSGQTLGA</sequence>
<organism evidence="1 2">
    <name type="scientific">Oryza sativa subsp. japonica</name>
    <name type="common">Rice</name>
    <dbReference type="NCBI Taxonomy" id="39947"/>
    <lineage>
        <taxon>Eukaryota</taxon>
        <taxon>Viridiplantae</taxon>
        <taxon>Streptophyta</taxon>
        <taxon>Embryophyta</taxon>
        <taxon>Tracheophyta</taxon>
        <taxon>Spermatophyta</taxon>
        <taxon>Magnoliopsida</taxon>
        <taxon>Liliopsida</taxon>
        <taxon>Poales</taxon>
        <taxon>Poaceae</taxon>
        <taxon>BOP clade</taxon>
        <taxon>Oryzoideae</taxon>
        <taxon>Oryzeae</taxon>
        <taxon>Oryzinae</taxon>
        <taxon>Oryza</taxon>
        <taxon>Oryza sativa</taxon>
    </lineage>
</organism>
<reference evidence="2" key="1">
    <citation type="journal article" date="2005" name="Nature">
        <title>The map-based sequence of the rice genome.</title>
        <authorList>
            <consortium name="International rice genome sequencing project (IRGSP)"/>
            <person name="Matsumoto T."/>
            <person name="Wu J."/>
            <person name="Kanamori H."/>
            <person name="Katayose Y."/>
            <person name="Fujisawa M."/>
            <person name="Namiki N."/>
            <person name="Mizuno H."/>
            <person name="Yamamoto K."/>
            <person name="Antonio B.A."/>
            <person name="Baba T."/>
            <person name="Sakata K."/>
            <person name="Nagamura Y."/>
            <person name="Aoki H."/>
            <person name="Arikawa K."/>
            <person name="Arita K."/>
            <person name="Bito T."/>
            <person name="Chiden Y."/>
            <person name="Fujitsuka N."/>
            <person name="Fukunaka R."/>
            <person name="Hamada M."/>
            <person name="Harada C."/>
            <person name="Hayashi A."/>
            <person name="Hijishita S."/>
            <person name="Honda M."/>
            <person name="Hosokawa S."/>
            <person name="Ichikawa Y."/>
            <person name="Idonuma A."/>
            <person name="Iijima M."/>
            <person name="Ikeda M."/>
            <person name="Ikeno M."/>
            <person name="Ito K."/>
            <person name="Ito S."/>
            <person name="Ito T."/>
            <person name="Ito Y."/>
            <person name="Ito Y."/>
            <person name="Iwabuchi A."/>
            <person name="Kamiya K."/>
            <person name="Karasawa W."/>
            <person name="Kurita K."/>
            <person name="Katagiri S."/>
            <person name="Kikuta A."/>
            <person name="Kobayashi H."/>
            <person name="Kobayashi N."/>
            <person name="Machita K."/>
            <person name="Maehara T."/>
            <person name="Masukawa M."/>
            <person name="Mizubayashi T."/>
            <person name="Mukai Y."/>
            <person name="Nagasaki H."/>
            <person name="Nagata Y."/>
            <person name="Naito S."/>
            <person name="Nakashima M."/>
            <person name="Nakama Y."/>
            <person name="Nakamichi Y."/>
            <person name="Nakamura M."/>
            <person name="Meguro A."/>
            <person name="Negishi M."/>
            <person name="Ohta I."/>
            <person name="Ohta T."/>
            <person name="Okamoto M."/>
            <person name="Ono N."/>
            <person name="Saji S."/>
            <person name="Sakaguchi M."/>
            <person name="Sakai K."/>
            <person name="Shibata M."/>
            <person name="Shimokawa T."/>
            <person name="Song J."/>
            <person name="Takazaki Y."/>
            <person name="Terasawa K."/>
            <person name="Tsugane M."/>
            <person name="Tsuji K."/>
            <person name="Ueda S."/>
            <person name="Waki K."/>
            <person name="Yamagata H."/>
            <person name="Yamamoto M."/>
            <person name="Yamamoto S."/>
            <person name="Yamane H."/>
            <person name="Yoshiki S."/>
            <person name="Yoshihara R."/>
            <person name="Yukawa K."/>
            <person name="Zhong H."/>
            <person name="Yano M."/>
            <person name="Yuan Q."/>
            <person name="Ouyang S."/>
            <person name="Liu J."/>
            <person name="Jones K.M."/>
            <person name="Gansberger K."/>
            <person name="Moffat K."/>
            <person name="Hill J."/>
            <person name="Bera J."/>
            <person name="Fadrosh D."/>
            <person name="Jin S."/>
            <person name="Johri S."/>
            <person name="Kim M."/>
            <person name="Overton L."/>
            <person name="Reardon M."/>
            <person name="Tsitrin T."/>
            <person name="Vuong H."/>
            <person name="Weaver B."/>
            <person name="Ciecko A."/>
            <person name="Tallon L."/>
            <person name="Jackson J."/>
            <person name="Pai G."/>
            <person name="Aken S.V."/>
            <person name="Utterback T."/>
            <person name="Reidmuller S."/>
            <person name="Feldblyum T."/>
            <person name="Hsiao J."/>
            <person name="Zismann V."/>
            <person name="Iobst S."/>
            <person name="de Vazeille A.R."/>
            <person name="Buell C.R."/>
            <person name="Ying K."/>
            <person name="Li Y."/>
            <person name="Lu T."/>
            <person name="Huang Y."/>
            <person name="Zhao Q."/>
            <person name="Feng Q."/>
            <person name="Zhang L."/>
            <person name="Zhu J."/>
            <person name="Weng Q."/>
            <person name="Mu J."/>
            <person name="Lu Y."/>
            <person name="Fan D."/>
            <person name="Liu Y."/>
            <person name="Guan J."/>
            <person name="Zhang Y."/>
            <person name="Yu S."/>
            <person name="Liu X."/>
            <person name="Zhang Y."/>
            <person name="Hong G."/>
            <person name="Han B."/>
            <person name="Choisne N."/>
            <person name="Demange N."/>
            <person name="Orjeda G."/>
            <person name="Samain S."/>
            <person name="Cattolico L."/>
            <person name="Pelletier E."/>
            <person name="Couloux A."/>
            <person name="Segurens B."/>
            <person name="Wincker P."/>
            <person name="D'Hont A."/>
            <person name="Scarpelli C."/>
            <person name="Weissenbach J."/>
            <person name="Salanoubat M."/>
            <person name="Quetier F."/>
            <person name="Yu Y."/>
            <person name="Kim H.R."/>
            <person name="Rambo T."/>
            <person name="Currie J."/>
            <person name="Collura K."/>
            <person name="Luo M."/>
            <person name="Yang T."/>
            <person name="Ammiraju J.S.S."/>
            <person name="Engler F."/>
            <person name="Soderlund C."/>
            <person name="Wing R.A."/>
            <person name="Palmer L.E."/>
            <person name="de la Bastide M."/>
            <person name="Spiegel L."/>
            <person name="Nascimento L."/>
            <person name="Zutavern T."/>
            <person name="O'Shaughnessy A."/>
            <person name="Dike S."/>
            <person name="Dedhia N."/>
            <person name="Preston R."/>
            <person name="Balija V."/>
            <person name="McCombie W.R."/>
            <person name="Chow T."/>
            <person name="Chen H."/>
            <person name="Chung M."/>
            <person name="Chen C."/>
            <person name="Shaw J."/>
            <person name="Wu H."/>
            <person name="Hsiao K."/>
            <person name="Chao Y."/>
            <person name="Chu M."/>
            <person name="Cheng C."/>
            <person name="Hour A."/>
            <person name="Lee P."/>
            <person name="Lin S."/>
            <person name="Lin Y."/>
            <person name="Liou J."/>
            <person name="Liu S."/>
            <person name="Hsing Y."/>
            <person name="Raghuvanshi S."/>
            <person name="Mohanty A."/>
            <person name="Bharti A.K."/>
            <person name="Gaur A."/>
            <person name="Gupta V."/>
            <person name="Kumar D."/>
            <person name="Ravi V."/>
            <person name="Vij S."/>
            <person name="Kapur A."/>
            <person name="Khurana P."/>
            <person name="Khurana P."/>
            <person name="Khurana J.P."/>
            <person name="Tyagi A.K."/>
            <person name="Gaikwad K."/>
            <person name="Singh A."/>
            <person name="Dalal V."/>
            <person name="Srivastava S."/>
            <person name="Dixit A."/>
            <person name="Pal A.K."/>
            <person name="Ghazi I.A."/>
            <person name="Yadav M."/>
            <person name="Pandit A."/>
            <person name="Bhargava A."/>
            <person name="Sureshbabu K."/>
            <person name="Batra K."/>
            <person name="Sharma T.R."/>
            <person name="Mohapatra T."/>
            <person name="Singh N.K."/>
            <person name="Messing J."/>
            <person name="Nelson A.B."/>
            <person name="Fuks G."/>
            <person name="Kavchok S."/>
            <person name="Keizer G."/>
            <person name="Linton E."/>
            <person name="Llaca V."/>
            <person name="Song R."/>
            <person name="Tanyolac B."/>
            <person name="Young S."/>
            <person name="Ho-Il K."/>
            <person name="Hahn J.H."/>
            <person name="Sangsakoo G."/>
            <person name="Vanavichit A."/>
            <person name="de Mattos Luiz.A.T."/>
            <person name="Zimmer P.D."/>
            <person name="Malone G."/>
            <person name="Dellagostin O."/>
            <person name="de Oliveira A.C."/>
            <person name="Bevan M."/>
            <person name="Bancroft I."/>
            <person name="Minx P."/>
            <person name="Cordum H."/>
            <person name="Wilson R."/>
            <person name="Cheng Z."/>
            <person name="Jin W."/>
            <person name="Jiang J."/>
            <person name="Leong S.A."/>
            <person name="Iwama H."/>
            <person name="Gojobori T."/>
            <person name="Itoh T."/>
            <person name="Niimura Y."/>
            <person name="Fujii Y."/>
            <person name="Habara T."/>
            <person name="Sakai H."/>
            <person name="Sato Y."/>
            <person name="Wilson G."/>
            <person name="Kumar K."/>
            <person name="McCouch S."/>
            <person name="Juretic N."/>
            <person name="Hoen D."/>
            <person name="Wright S."/>
            <person name="Bruskiewich R."/>
            <person name="Bureau T."/>
            <person name="Miyao A."/>
            <person name="Hirochika H."/>
            <person name="Nishikawa T."/>
            <person name="Kadowaki K."/>
            <person name="Sugiura M."/>
            <person name="Burr B."/>
            <person name="Sasaki T."/>
        </authorList>
    </citation>
    <scope>NUCLEOTIDE SEQUENCE [LARGE SCALE GENOMIC DNA]</scope>
    <source>
        <strain evidence="2">cv. Nipponbare</strain>
    </source>
</reference>
<dbReference type="InParanoid" id="A0A0P0WUI5"/>
<evidence type="ECO:0000313" key="1">
    <source>
        <dbReference type="EMBL" id="BAS96976.1"/>
    </source>
</evidence>
<reference evidence="1 2" key="2">
    <citation type="journal article" date="2013" name="Plant Cell Physiol.">
        <title>Rice Annotation Project Database (RAP-DB): an integrative and interactive database for rice genomics.</title>
        <authorList>
            <person name="Sakai H."/>
            <person name="Lee S.S."/>
            <person name="Tanaka T."/>
            <person name="Numa H."/>
            <person name="Kim J."/>
            <person name="Kawahara Y."/>
            <person name="Wakimoto H."/>
            <person name="Yang C.C."/>
            <person name="Iwamoto M."/>
            <person name="Abe T."/>
            <person name="Yamada Y."/>
            <person name="Muto A."/>
            <person name="Inokuchi H."/>
            <person name="Ikemura T."/>
            <person name="Matsumoto T."/>
            <person name="Sasaki T."/>
            <person name="Itoh T."/>
        </authorList>
    </citation>
    <scope>NUCLEOTIDE SEQUENCE [LARGE SCALE GENOMIC DNA]</scope>
    <source>
        <strain evidence="2">cv. Nipponbare</strain>
    </source>
</reference>
<keyword evidence="2" id="KW-1185">Reference proteome</keyword>
<reference evidence="1 2" key="3">
    <citation type="journal article" date="2013" name="Rice">
        <title>Improvement of the Oryza sativa Nipponbare reference genome using next generation sequence and optical map data.</title>
        <authorList>
            <person name="Kawahara Y."/>
            <person name="de la Bastide M."/>
            <person name="Hamilton J.P."/>
            <person name="Kanamori H."/>
            <person name="McCombie W.R."/>
            <person name="Ouyang S."/>
            <person name="Schwartz D.C."/>
            <person name="Tanaka T."/>
            <person name="Wu J."/>
            <person name="Zhou S."/>
            <person name="Childs K.L."/>
            <person name="Davidson R.M."/>
            <person name="Lin H."/>
            <person name="Quesada-Ocampo L."/>
            <person name="Vaillancourt B."/>
            <person name="Sakai H."/>
            <person name="Lee S.S."/>
            <person name="Kim J."/>
            <person name="Numa H."/>
            <person name="Itoh T."/>
            <person name="Buell C.R."/>
            <person name="Matsumoto T."/>
        </authorList>
    </citation>
    <scope>NUCLEOTIDE SEQUENCE [LARGE SCALE GENOMIC DNA]</scope>
    <source>
        <strain evidence="2">cv. Nipponbare</strain>
    </source>
</reference>
<dbReference type="AlphaFoldDB" id="A0A0P0WUI5"/>
<gene>
    <name evidence="1" type="ordered locus">Os06g0238402</name>
    <name evidence="1" type="ORF">OSNPB_060238402</name>
</gene>